<reference evidence="16" key="1">
    <citation type="journal article" date="2021" name="PeerJ">
        <title>Extensive microbial diversity within the chicken gut microbiome revealed by metagenomics and culture.</title>
        <authorList>
            <person name="Gilroy R."/>
            <person name="Ravi A."/>
            <person name="Getino M."/>
            <person name="Pursley I."/>
            <person name="Horton D.L."/>
            <person name="Alikhan N.F."/>
            <person name="Baker D."/>
            <person name="Gharbi K."/>
            <person name="Hall N."/>
            <person name="Watson M."/>
            <person name="Adriaenssens E.M."/>
            <person name="Foster-Nyarko E."/>
            <person name="Jarju S."/>
            <person name="Secka A."/>
            <person name="Antonio M."/>
            <person name="Oren A."/>
            <person name="Chaudhuri R.R."/>
            <person name="La Ragione R."/>
            <person name="Hildebrand F."/>
            <person name="Pallen M.J."/>
        </authorList>
    </citation>
    <scope>NUCLEOTIDE SEQUENCE</scope>
    <source>
        <strain evidence="16">CHK169-4300</strain>
    </source>
</reference>
<evidence type="ECO:0000256" key="2">
    <source>
        <dbReference type="ARBA" id="ARBA00005120"/>
    </source>
</evidence>
<dbReference type="PIRSF" id="PIRSF001365">
    <property type="entry name" value="DHDPS"/>
    <property type="match status" value="1"/>
</dbReference>
<feature type="site" description="Part of a proton relay during catalysis" evidence="12">
    <location>
        <position position="109"/>
    </location>
</feature>
<dbReference type="GO" id="GO:0005829">
    <property type="term" value="C:cytosol"/>
    <property type="evidence" value="ECO:0007669"/>
    <property type="project" value="TreeGrafter"/>
</dbReference>
<evidence type="ECO:0000256" key="6">
    <source>
        <dbReference type="ARBA" id="ARBA00022605"/>
    </source>
</evidence>
<dbReference type="PANTHER" id="PTHR12128:SF66">
    <property type="entry name" value="4-HYDROXY-2-OXOGLUTARATE ALDOLASE, MITOCHONDRIAL"/>
    <property type="match status" value="1"/>
</dbReference>
<reference evidence="16" key="2">
    <citation type="submission" date="2021-04" db="EMBL/GenBank/DDBJ databases">
        <authorList>
            <person name="Gilroy R."/>
        </authorList>
    </citation>
    <scope>NUCLEOTIDE SEQUENCE</scope>
    <source>
        <strain evidence="16">CHK169-4300</strain>
    </source>
</reference>
<comment type="pathway">
    <text evidence="2 12">Amino-acid biosynthesis; L-lysine biosynthesis via DAP pathway; (S)-tetrahydrodipicolinate from L-aspartate: step 3/4.</text>
</comment>
<keyword evidence="8 12" id="KW-0457">Lysine biosynthesis</keyword>
<evidence type="ECO:0000256" key="4">
    <source>
        <dbReference type="ARBA" id="ARBA00012086"/>
    </source>
</evidence>
<evidence type="ECO:0000256" key="14">
    <source>
        <dbReference type="PIRSR" id="PIRSR001365-1"/>
    </source>
</evidence>
<keyword evidence="7 12" id="KW-0220">Diaminopimelate biosynthesis</keyword>
<dbReference type="InterPro" id="IPR005263">
    <property type="entry name" value="DapA"/>
</dbReference>
<dbReference type="GO" id="GO:0008840">
    <property type="term" value="F:4-hydroxy-tetrahydrodipicolinate synthase activity"/>
    <property type="evidence" value="ECO:0007669"/>
    <property type="project" value="UniProtKB-UniRule"/>
</dbReference>
<keyword evidence="9 12" id="KW-0456">Lyase</keyword>
<evidence type="ECO:0000256" key="15">
    <source>
        <dbReference type="PIRSR" id="PIRSR001365-2"/>
    </source>
</evidence>
<dbReference type="PRINTS" id="PR00146">
    <property type="entry name" value="DHPICSNTHASE"/>
</dbReference>
<protein>
    <recommendedName>
        <fullName evidence="4 12">4-hydroxy-tetrahydrodipicolinate synthase</fullName>
        <shortName evidence="12">HTPA synthase</shortName>
        <ecNumber evidence="4 12">4.3.3.7</ecNumber>
    </recommendedName>
</protein>
<dbReference type="Proteomes" id="UP000824106">
    <property type="component" value="Unassembled WGS sequence"/>
</dbReference>
<proteinExistence type="inferred from homology"/>
<keyword evidence="5 12" id="KW-0963">Cytoplasm</keyword>
<organism evidence="16 17">
    <name type="scientific">Candidatus Atopostipes pullistercoris</name>
    <dbReference type="NCBI Taxonomy" id="2838467"/>
    <lineage>
        <taxon>Bacteria</taxon>
        <taxon>Bacillati</taxon>
        <taxon>Bacillota</taxon>
        <taxon>Bacilli</taxon>
        <taxon>Lactobacillales</taxon>
        <taxon>Carnobacteriaceae</taxon>
        <taxon>Atopostipes</taxon>
    </lineage>
</organism>
<dbReference type="HAMAP" id="MF_00418">
    <property type="entry name" value="DapA"/>
    <property type="match status" value="1"/>
</dbReference>
<name>A0A9D2G1B4_9LACT</name>
<dbReference type="CDD" id="cd00950">
    <property type="entry name" value="DHDPS"/>
    <property type="match status" value="1"/>
</dbReference>
<comment type="subcellular location">
    <subcellularLocation>
        <location evidence="12">Cytoplasm</location>
    </subcellularLocation>
</comment>
<dbReference type="InterPro" id="IPR013785">
    <property type="entry name" value="Aldolase_TIM"/>
</dbReference>
<keyword evidence="10 12" id="KW-0704">Schiff base</keyword>
<dbReference type="InterPro" id="IPR020625">
    <property type="entry name" value="Schiff_base-form_aldolases_AS"/>
</dbReference>
<evidence type="ECO:0000256" key="9">
    <source>
        <dbReference type="ARBA" id="ARBA00023239"/>
    </source>
</evidence>
<dbReference type="NCBIfam" id="TIGR00674">
    <property type="entry name" value="dapA"/>
    <property type="match status" value="1"/>
</dbReference>
<dbReference type="EC" id="4.3.3.7" evidence="4 12"/>
<comment type="similarity">
    <text evidence="3 12 13">Belongs to the DapA family.</text>
</comment>
<dbReference type="EMBL" id="DXAZ01000082">
    <property type="protein sequence ID" value="HIZ71189.1"/>
    <property type="molecule type" value="Genomic_DNA"/>
</dbReference>
<evidence type="ECO:0000256" key="11">
    <source>
        <dbReference type="ARBA" id="ARBA00047836"/>
    </source>
</evidence>
<evidence type="ECO:0000256" key="8">
    <source>
        <dbReference type="ARBA" id="ARBA00023154"/>
    </source>
</evidence>
<keyword evidence="6 12" id="KW-0028">Amino-acid biosynthesis</keyword>
<dbReference type="AlphaFoldDB" id="A0A9D2G1B4"/>
<dbReference type="SUPFAM" id="SSF51569">
    <property type="entry name" value="Aldolase"/>
    <property type="match status" value="1"/>
</dbReference>
<comment type="caution">
    <text evidence="16">The sequence shown here is derived from an EMBL/GenBank/DDBJ whole genome shotgun (WGS) entry which is preliminary data.</text>
</comment>
<gene>
    <name evidence="12 16" type="primary">dapA</name>
    <name evidence="16" type="ORF">H9808_05425</name>
</gene>
<comment type="function">
    <text evidence="1 12">Catalyzes the condensation of (S)-aspartate-beta-semialdehyde [(S)-ASA] and pyruvate to 4-hydroxy-tetrahydrodipicolinate (HTPA).</text>
</comment>
<dbReference type="PANTHER" id="PTHR12128">
    <property type="entry name" value="DIHYDRODIPICOLINATE SYNTHASE"/>
    <property type="match status" value="1"/>
</dbReference>
<dbReference type="GO" id="GO:0009089">
    <property type="term" value="P:lysine biosynthetic process via diaminopimelate"/>
    <property type="evidence" value="ECO:0007669"/>
    <property type="project" value="UniProtKB-UniRule"/>
</dbReference>
<comment type="subunit">
    <text evidence="12">Homotetramer; dimer of dimers.</text>
</comment>
<evidence type="ECO:0000313" key="17">
    <source>
        <dbReference type="Proteomes" id="UP000824106"/>
    </source>
</evidence>
<evidence type="ECO:0000256" key="7">
    <source>
        <dbReference type="ARBA" id="ARBA00022915"/>
    </source>
</evidence>
<feature type="site" description="Part of a proton relay during catalysis" evidence="12">
    <location>
        <position position="46"/>
    </location>
</feature>
<dbReference type="GO" id="GO:0019877">
    <property type="term" value="P:diaminopimelate biosynthetic process"/>
    <property type="evidence" value="ECO:0007669"/>
    <property type="project" value="UniProtKB-UniRule"/>
</dbReference>
<evidence type="ECO:0000256" key="5">
    <source>
        <dbReference type="ARBA" id="ARBA00022490"/>
    </source>
</evidence>
<feature type="binding site" evidence="12 15">
    <location>
        <position position="206"/>
    </location>
    <ligand>
        <name>pyruvate</name>
        <dbReference type="ChEBI" id="CHEBI:15361"/>
    </ligand>
</feature>
<evidence type="ECO:0000256" key="12">
    <source>
        <dbReference type="HAMAP-Rule" id="MF_00418"/>
    </source>
</evidence>
<feature type="active site" description="Schiff-base intermediate with substrate" evidence="12 14">
    <location>
        <position position="164"/>
    </location>
</feature>
<evidence type="ECO:0000256" key="13">
    <source>
        <dbReference type="PIRNR" id="PIRNR001365"/>
    </source>
</evidence>
<dbReference type="SMART" id="SM01130">
    <property type="entry name" value="DHDPS"/>
    <property type="match status" value="1"/>
</dbReference>
<sequence length="297" mass="32124">MTLLFEGVSAAVTTPFKDGEIDLESFKNHLQFLKDNDIQAFIINGTTGEGSTLTDSEKKQTIKTAIDVANKEIPVIATTGSNNTQASIDSSLEAKKLGVDGLLIITPYYNKTTQKGAIAHFTAIAEALVDLPIIMYDVPARTGMSLEADTVAKLSKIPNIVGLKDATGDLANLTRMQNLVTDDFAFYGGNDDIALPFYAAGGKGLISVVANVIPSEHQKLYELAQNNPKEAIKLNNLLFPFTDTIGTELNPISIKAVVSHIGFGDYELRLPLVELEDSKVTQLIHSYQSLKEGLNHL</sequence>
<comment type="catalytic activity">
    <reaction evidence="11 12">
        <text>L-aspartate 4-semialdehyde + pyruvate = (2S,4S)-4-hydroxy-2,3,4,5-tetrahydrodipicolinate + H2O + H(+)</text>
        <dbReference type="Rhea" id="RHEA:34171"/>
        <dbReference type="ChEBI" id="CHEBI:15361"/>
        <dbReference type="ChEBI" id="CHEBI:15377"/>
        <dbReference type="ChEBI" id="CHEBI:15378"/>
        <dbReference type="ChEBI" id="CHEBI:67139"/>
        <dbReference type="ChEBI" id="CHEBI:537519"/>
        <dbReference type="EC" id="4.3.3.7"/>
    </reaction>
</comment>
<feature type="binding site" evidence="12 15">
    <location>
        <position position="47"/>
    </location>
    <ligand>
        <name>pyruvate</name>
        <dbReference type="ChEBI" id="CHEBI:15361"/>
    </ligand>
</feature>
<feature type="active site" description="Proton donor/acceptor" evidence="12 14">
    <location>
        <position position="136"/>
    </location>
</feature>
<accession>A0A9D2G1B4</accession>
<comment type="caution">
    <text evidence="12">Was originally thought to be a dihydrodipicolinate synthase (DHDPS), catalyzing the condensation of (S)-aspartate-beta-semialdehyde [(S)-ASA] and pyruvate to dihydrodipicolinate (DHDP). However, it was shown in E.coli that the product of the enzymatic reaction is not dihydrodipicolinate but in fact (4S)-4-hydroxy-2,3,4,5-tetrahydro-(2S)-dipicolinic acid (HTPA), and that the consecutive dehydration reaction leading to DHDP is not spontaneous but catalyzed by DapB.</text>
</comment>
<evidence type="ECO:0000256" key="1">
    <source>
        <dbReference type="ARBA" id="ARBA00003294"/>
    </source>
</evidence>
<evidence type="ECO:0000313" key="16">
    <source>
        <dbReference type="EMBL" id="HIZ71189.1"/>
    </source>
</evidence>
<evidence type="ECO:0000256" key="3">
    <source>
        <dbReference type="ARBA" id="ARBA00007592"/>
    </source>
</evidence>
<dbReference type="InterPro" id="IPR002220">
    <property type="entry name" value="DapA-like"/>
</dbReference>
<dbReference type="Pfam" id="PF00701">
    <property type="entry name" value="DHDPS"/>
    <property type="match status" value="1"/>
</dbReference>
<dbReference type="Gene3D" id="3.20.20.70">
    <property type="entry name" value="Aldolase class I"/>
    <property type="match status" value="1"/>
</dbReference>
<dbReference type="PROSITE" id="PS00666">
    <property type="entry name" value="DHDPS_2"/>
    <property type="match status" value="1"/>
</dbReference>
<evidence type="ECO:0000256" key="10">
    <source>
        <dbReference type="ARBA" id="ARBA00023270"/>
    </source>
</evidence>